<feature type="compositionally biased region" description="Low complexity" evidence="1">
    <location>
        <begin position="62"/>
        <end position="78"/>
    </location>
</feature>
<keyword evidence="3" id="KW-1185">Reference proteome</keyword>
<evidence type="ECO:0000256" key="1">
    <source>
        <dbReference type="SAM" id="MobiDB-lite"/>
    </source>
</evidence>
<dbReference type="AlphaFoldDB" id="A0A9Q1F4L5"/>
<organism evidence="2 3">
    <name type="scientific">Synaphobranchus kaupii</name>
    <name type="common">Kaup's arrowtooth eel</name>
    <dbReference type="NCBI Taxonomy" id="118154"/>
    <lineage>
        <taxon>Eukaryota</taxon>
        <taxon>Metazoa</taxon>
        <taxon>Chordata</taxon>
        <taxon>Craniata</taxon>
        <taxon>Vertebrata</taxon>
        <taxon>Euteleostomi</taxon>
        <taxon>Actinopterygii</taxon>
        <taxon>Neopterygii</taxon>
        <taxon>Teleostei</taxon>
        <taxon>Anguilliformes</taxon>
        <taxon>Synaphobranchidae</taxon>
        <taxon>Synaphobranchus</taxon>
    </lineage>
</organism>
<evidence type="ECO:0000313" key="2">
    <source>
        <dbReference type="EMBL" id="KAJ8350894.1"/>
    </source>
</evidence>
<reference evidence="2" key="1">
    <citation type="journal article" date="2023" name="Science">
        <title>Genome structures resolve the early diversification of teleost fishes.</title>
        <authorList>
            <person name="Parey E."/>
            <person name="Louis A."/>
            <person name="Montfort J."/>
            <person name="Bouchez O."/>
            <person name="Roques C."/>
            <person name="Iampietro C."/>
            <person name="Lluch J."/>
            <person name="Castinel A."/>
            <person name="Donnadieu C."/>
            <person name="Desvignes T."/>
            <person name="Floi Bucao C."/>
            <person name="Jouanno E."/>
            <person name="Wen M."/>
            <person name="Mejri S."/>
            <person name="Dirks R."/>
            <person name="Jansen H."/>
            <person name="Henkel C."/>
            <person name="Chen W.J."/>
            <person name="Zahm M."/>
            <person name="Cabau C."/>
            <person name="Klopp C."/>
            <person name="Thompson A.W."/>
            <person name="Robinson-Rechavi M."/>
            <person name="Braasch I."/>
            <person name="Lecointre G."/>
            <person name="Bobe J."/>
            <person name="Postlethwait J.H."/>
            <person name="Berthelot C."/>
            <person name="Roest Crollius H."/>
            <person name="Guiguen Y."/>
        </authorList>
    </citation>
    <scope>NUCLEOTIDE SEQUENCE</scope>
    <source>
        <strain evidence="2">WJC10195</strain>
    </source>
</reference>
<gene>
    <name evidence="2" type="ORF">SKAU_G00260240</name>
</gene>
<protein>
    <submittedName>
        <fullName evidence="2">Uncharacterized protein</fullName>
    </submittedName>
</protein>
<feature type="compositionally biased region" description="Polar residues" evidence="1">
    <location>
        <begin position="21"/>
        <end position="36"/>
    </location>
</feature>
<sequence length="130" mass="13513">MAISVAQSSPGGECGALPNAIGSSRPSSSMDNSAQTARGPAAEHPEARKPRLNSGPPSPDTGGSAPAALGPAAGLPDQPGRRGWFFCQRAVQGPHYDIAAVTRRCKQADLSLPLQTSMKRDFPQKHELLS</sequence>
<evidence type="ECO:0000313" key="3">
    <source>
        <dbReference type="Proteomes" id="UP001152622"/>
    </source>
</evidence>
<name>A0A9Q1F4L5_SYNKA</name>
<feature type="region of interest" description="Disordered" evidence="1">
    <location>
        <begin position="1"/>
        <end position="82"/>
    </location>
</feature>
<accession>A0A9Q1F4L5</accession>
<dbReference type="Proteomes" id="UP001152622">
    <property type="component" value="Chromosome 9"/>
</dbReference>
<dbReference type="EMBL" id="JAINUF010000009">
    <property type="protein sequence ID" value="KAJ8350894.1"/>
    <property type="molecule type" value="Genomic_DNA"/>
</dbReference>
<feature type="compositionally biased region" description="Polar residues" evidence="1">
    <location>
        <begin position="1"/>
        <end position="10"/>
    </location>
</feature>
<proteinExistence type="predicted"/>
<comment type="caution">
    <text evidence="2">The sequence shown here is derived from an EMBL/GenBank/DDBJ whole genome shotgun (WGS) entry which is preliminary data.</text>
</comment>